<organism evidence="2 3">
    <name type="scientific">Mycena belliarum</name>
    <dbReference type="NCBI Taxonomy" id="1033014"/>
    <lineage>
        <taxon>Eukaryota</taxon>
        <taxon>Fungi</taxon>
        <taxon>Dikarya</taxon>
        <taxon>Basidiomycota</taxon>
        <taxon>Agaricomycotina</taxon>
        <taxon>Agaricomycetes</taxon>
        <taxon>Agaricomycetidae</taxon>
        <taxon>Agaricales</taxon>
        <taxon>Marasmiineae</taxon>
        <taxon>Mycenaceae</taxon>
        <taxon>Mycena</taxon>
    </lineage>
</organism>
<protein>
    <submittedName>
        <fullName evidence="2">Uncharacterized protein</fullName>
    </submittedName>
</protein>
<feature type="region of interest" description="Disordered" evidence="1">
    <location>
        <begin position="1"/>
        <end position="40"/>
    </location>
</feature>
<reference evidence="2" key="1">
    <citation type="submission" date="2023-03" db="EMBL/GenBank/DDBJ databases">
        <title>Massive genome expansion in bonnet fungi (Mycena s.s.) driven by repeated elements and novel gene families across ecological guilds.</title>
        <authorList>
            <consortium name="Lawrence Berkeley National Laboratory"/>
            <person name="Harder C.B."/>
            <person name="Miyauchi S."/>
            <person name="Viragh M."/>
            <person name="Kuo A."/>
            <person name="Thoen E."/>
            <person name="Andreopoulos B."/>
            <person name="Lu D."/>
            <person name="Skrede I."/>
            <person name="Drula E."/>
            <person name="Henrissat B."/>
            <person name="Morin E."/>
            <person name="Kohler A."/>
            <person name="Barry K."/>
            <person name="LaButti K."/>
            <person name="Morin E."/>
            <person name="Salamov A."/>
            <person name="Lipzen A."/>
            <person name="Mereny Z."/>
            <person name="Hegedus B."/>
            <person name="Baldrian P."/>
            <person name="Stursova M."/>
            <person name="Weitz H."/>
            <person name="Taylor A."/>
            <person name="Grigoriev I.V."/>
            <person name="Nagy L.G."/>
            <person name="Martin F."/>
            <person name="Kauserud H."/>
        </authorList>
    </citation>
    <scope>NUCLEOTIDE SEQUENCE</scope>
    <source>
        <strain evidence="2">CBHHK173m</strain>
    </source>
</reference>
<gene>
    <name evidence="2" type="ORF">B0H15DRAFT_947816</name>
</gene>
<dbReference type="Gene3D" id="2.40.70.10">
    <property type="entry name" value="Acid Proteases"/>
    <property type="match status" value="1"/>
</dbReference>
<evidence type="ECO:0000313" key="3">
    <source>
        <dbReference type="Proteomes" id="UP001222325"/>
    </source>
</evidence>
<name>A0AAD6U6T2_9AGAR</name>
<feature type="region of interest" description="Disordered" evidence="1">
    <location>
        <begin position="600"/>
        <end position="673"/>
    </location>
</feature>
<accession>A0AAD6U6T2</accession>
<proteinExistence type="predicted"/>
<dbReference type="InterPro" id="IPR021109">
    <property type="entry name" value="Peptidase_aspartic_dom_sf"/>
</dbReference>
<sequence>MAGTSEAPNPADSSAQTGPFLSALSQENTHASPANPMTSRAHARVKLHQDENGVHYLVDPQTGNRYDISDDENVPYESPSNPTLAQLPQVRTPTAGTISDTSDINSGPQTAETVVPAEAILAALVTDLRTEPLTDSQLARFSALRGVLSVSRTALLTTTALVAGQRTNFREASVALRELRDEFADRIDTLSDDVVASTVQLESTLDNNLRILRTIGSTEEQLAQIAEAVKKGQNDPIRPVIMPPIITRSEAAETVLGDLQEQVDHALPPRGAHETHHEFMRRGGASVERRIRTADSFMPTDIRSNDAGPGVTGARPADLFTPAPRVENIGPTPFTRQARFDNSSISTAIRRAPLGGPTRTIRSASTMTPIGLNQSPSGYITAPHDGAGTVFEAFAAEKSEQIRRVFARHLGEAMEAPPRAPKINNPPTFKGEDDDSTFMTWFGKTCTWLQGYGLGGPRYEGHRILYLKSALDGHALEWFIHEVEPADRDSTIPNDFVEIICAMHRRFVTSATAQRATKEFEAIRYDAVRGIDHLVSELIRTANKMREPPADFTIRQRFMRLIPATVHDELIRRGLFPEYTDLELLKNHARSWIEAQSQMRGGSASGYASSPRTSASTTGPLRAPRPQATIRTGPARGPANRASVLNATKSAPVTSVRTNTSTEVRPRGPVTPYSANAHATRTCFGCGTLGHLQSDPKCPNYNASASSRPRIGAQRVPESYSNEIDGTIEGDPDALPEDYQPGEEAEGLWGGSQYDADELMDFDHPVVDEDDDPNAAPGIEDVFDSEEHQEVRVGAMRQCYSIRVVPDDAPVLASNEPLARRPPVVTAAPRVALLDLRTYQLDVLDPATFASWTPEWEARHRVARPEPGEPSFERLRQGFLGDRAQVGHLDGPAAAELAAIEAIGIEEEAFAEWEAETLTQPPLVLGYTPAILRTTAINVDRMAPRLAQGLEEIRRSLRNLDQLLVTRAEARSLIEELRARPHSANESISGYLDAAARLNSSLRGHIVLNLRHLEQREERLVVAYADICDELARRLVLFEREHPATSTAASETIVPLATSMAPREGLDRTESPVTDISSDSGSDSAPSSSPPEYPGSPHDSDDYYSAEELERSIRVPSFYRAHNNESDSDEYEGPLSLAACRALTPWDYSTSEESLLEESDPAEIMVHESQSALGHLEDPKCDDSSMTLATTETGSAPQVRVLSQRIEHLSTIRRPRAHPTRPPGAIGLMDQPTRSSKTIACLSAVIKIGTTSAYALFDSGSNTDSMTPEFANAINGVRIPLDEQITLQLGCVGSRSKISFGTRVPVDFGGVRGYVYFDQVNLDRYDAVIGTPFMNRHGVVLDFGSREIKFPNGHVIKALSSLEEASLVASRHERPGKNRPEPKVKKEIE</sequence>
<feature type="region of interest" description="Disordered" evidence="1">
    <location>
        <begin position="54"/>
        <end position="109"/>
    </location>
</feature>
<keyword evidence="3" id="KW-1185">Reference proteome</keyword>
<feature type="compositionally biased region" description="Polar residues" evidence="1">
    <location>
        <begin position="600"/>
        <end position="619"/>
    </location>
</feature>
<dbReference type="Proteomes" id="UP001222325">
    <property type="component" value="Unassembled WGS sequence"/>
</dbReference>
<feature type="region of interest" description="Disordered" evidence="1">
    <location>
        <begin position="1369"/>
        <end position="1389"/>
    </location>
</feature>
<feature type="compositionally biased region" description="Basic and acidic residues" evidence="1">
    <location>
        <begin position="1370"/>
        <end position="1389"/>
    </location>
</feature>
<dbReference type="EMBL" id="JARJCN010000017">
    <property type="protein sequence ID" value="KAJ7093009.1"/>
    <property type="molecule type" value="Genomic_DNA"/>
</dbReference>
<evidence type="ECO:0000313" key="2">
    <source>
        <dbReference type="EMBL" id="KAJ7093009.1"/>
    </source>
</evidence>
<dbReference type="SUPFAM" id="SSF50630">
    <property type="entry name" value="Acid proteases"/>
    <property type="match status" value="1"/>
</dbReference>
<feature type="compositionally biased region" description="Polar residues" evidence="1">
    <location>
        <begin position="11"/>
        <end position="38"/>
    </location>
</feature>
<comment type="caution">
    <text evidence="2">The sequence shown here is derived from an EMBL/GenBank/DDBJ whole genome shotgun (WGS) entry which is preliminary data.</text>
</comment>
<feature type="region of interest" description="Disordered" evidence="1">
    <location>
        <begin position="1047"/>
        <end position="1103"/>
    </location>
</feature>
<feature type="compositionally biased region" description="Polar residues" evidence="1">
    <location>
        <begin position="643"/>
        <end position="663"/>
    </location>
</feature>
<feature type="compositionally biased region" description="Polar residues" evidence="1">
    <location>
        <begin position="78"/>
        <end position="109"/>
    </location>
</feature>
<dbReference type="CDD" id="cd00303">
    <property type="entry name" value="retropepsin_like"/>
    <property type="match status" value="1"/>
</dbReference>
<feature type="compositionally biased region" description="Low complexity" evidence="1">
    <location>
        <begin position="1077"/>
        <end position="1087"/>
    </location>
</feature>
<evidence type="ECO:0000256" key="1">
    <source>
        <dbReference type="SAM" id="MobiDB-lite"/>
    </source>
</evidence>
<feature type="region of interest" description="Disordered" evidence="1">
    <location>
        <begin position="299"/>
        <end position="335"/>
    </location>
</feature>